<proteinExistence type="predicted"/>
<reference evidence="2" key="2">
    <citation type="submission" date="2019-02" db="EMBL/GenBank/DDBJ databases">
        <title>Granulicella sibirica sp. nov., a psychrotolerant acidobacterium isolated from an organic soil layer in forested tundra, West Siberia.</title>
        <authorList>
            <person name="Oshkin I.Y."/>
            <person name="Kulichevskaya I.S."/>
            <person name="Rijpstra W.I.C."/>
            <person name="Sinninghe Damste J.S."/>
            <person name="Rakitin A.L."/>
            <person name="Ravin N.V."/>
            <person name="Dedysh S.N."/>
        </authorList>
    </citation>
    <scope>NUCLEOTIDE SEQUENCE [LARGE SCALE GENOMIC DNA]</scope>
    <source>
        <strain evidence="2">AF10</strain>
    </source>
</reference>
<evidence type="ECO:0000313" key="2">
    <source>
        <dbReference type="Proteomes" id="UP000289437"/>
    </source>
</evidence>
<comment type="caution">
    <text evidence="1">The sequence shown here is derived from an EMBL/GenBank/DDBJ whole genome shotgun (WGS) entry which is preliminary data.</text>
</comment>
<name>A0A4Q0STN4_9BACT</name>
<evidence type="ECO:0000313" key="1">
    <source>
        <dbReference type="EMBL" id="RXH54037.1"/>
    </source>
</evidence>
<sequence>MDMKDLSARLRALNAAADDKSRQHASSVVREMVNSLESVNNLVYLISLQTQDPAKVTQLVEMLQSALPFLNEVVQSTLEATIVLPVPGSAKTPHA</sequence>
<keyword evidence="2" id="KW-1185">Reference proteome</keyword>
<dbReference type="AlphaFoldDB" id="A0A4Q0STN4"/>
<organism evidence="1 2">
    <name type="scientific">Granulicella sibirica</name>
    <dbReference type="NCBI Taxonomy" id="2479048"/>
    <lineage>
        <taxon>Bacteria</taxon>
        <taxon>Pseudomonadati</taxon>
        <taxon>Acidobacteriota</taxon>
        <taxon>Terriglobia</taxon>
        <taxon>Terriglobales</taxon>
        <taxon>Acidobacteriaceae</taxon>
        <taxon>Granulicella</taxon>
    </lineage>
</organism>
<dbReference type="Proteomes" id="UP000289437">
    <property type="component" value="Unassembled WGS sequence"/>
</dbReference>
<protein>
    <submittedName>
        <fullName evidence="1">Uncharacterized protein</fullName>
    </submittedName>
</protein>
<dbReference type="EMBL" id="RDSM01000006">
    <property type="protein sequence ID" value="RXH54037.1"/>
    <property type="molecule type" value="Genomic_DNA"/>
</dbReference>
<gene>
    <name evidence="1" type="ORF">GRAN_5006</name>
</gene>
<reference evidence="1 2" key="1">
    <citation type="submission" date="2018-11" db="EMBL/GenBank/DDBJ databases">
        <authorList>
            <person name="Mardanov A.V."/>
            <person name="Ravin N.V."/>
            <person name="Dedysh S.N."/>
        </authorList>
    </citation>
    <scope>NUCLEOTIDE SEQUENCE [LARGE SCALE GENOMIC DNA]</scope>
    <source>
        <strain evidence="1 2">AF10</strain>
    </source>
</reference>
<accession>A0A4Q0STN4</accession>